<evidence type="ECO:0000313" key="1">
    <source>
        <dbReference type="EMBL" id="KAK2146640.1"/>
    </source>
</evidence>
<name>A0AAD9J691_9ANNE</name>
<protein>
    <submittedName>
        <fullName evidence="1">Uncharacterized protein</fullName>
    </submittedName>
</protein>
<dbReference type="Proteomes" id="UP001208570">
    <property type="component" value="Unassembled WGS sequence"/>
</dbReference>
<dbReference type="InterPro" id="IPR033369">
    <property type="entry name" value="C19orf12"/>
</dbReference>
<gene>
    <name evidence="1" type="ORF">LSH36_593g01027</name>
</gene>
<organism evidence="1 2">
    <name type="scientific">Paralvinella palmiformis</name>
    <dbReference type="NCBI Taxonomy" id="53620"/>
    <lineage>
        <taxon>Eukaryota</taxon>
        <taxon>Metazoa</taxon>
        <taxon>Spiralia</taxon>
        <taxon>Lophotrochozoa</taxon>
        <taxon>Annelida</taxon>
        <taxon>Polychaeta</taxon>
        <taxon>Sedentaria</taxon>
        <taxon>Canalipalpata</taxon>
        <taxon>Terebellida</taxon>
        <taxon>Terebelliformia</taxon>
        <taxon>Alvinellidae</taxon>
        <taxon>Paralvinella</taxon>
    </lineage>
</organism>
<accession>A0AAD9J691</accession>
<dbReference type="AlphaFoldDB" id="A0AAD9J691"/>
<sequence length="134" mass="14293">MAANLVGMAFIPYYRHIVDLLDTNQELKKTAHGIFHQVAYAAGGTAIGGIVAGPPGALIGSYLGYRTVNDYDSMVEVIRGLSDAEKADLVRKVQALVGSTSLEALTGFIGQQVNREIFVNLVREFANHANKSGG</sequence>
<dbReference type="Pfam" id="PF20721">
    <property type="entry name" value="C19orf12"/>
    <property type="match status" value="1"/>
</dbReference>
<comment type="caution">
    <text evidence="1">The sequence shown here is derived from an EMBL/GenBank/DDBJ whole genome shotgun (WGS) entry which is preliminary data.</text>
</comment>
<reference evidence="1" key="1">
    <citation type="journal article" date="2023" name="Mol. Biol. Evol.">
        <title>Third-Generation Sequencing Reveals the Adaptive Role of the Epigenome in Three Deep-Sea Polychaetes.</title>
        <authorList>
            <person name="Perez M."/>
            <person name="Aroh O."/>
            <person name="Sun Y."/>
            <person name="Lan Y."/>
            <person name="Juniper S.K."/>
            <person name="Young C.R."/>
            <person name="Angers B."/>
            <person name="Qian P.Y."/>
        </authorList>
    </citation>
    <scope>NUCLEOTIDE SEQUENCE</scope>
    <source>
        <strain evidence="1">P08H-3</strain>
    </source>
</reference>
<proteinExistence type="predicted"/>
<dbReference type="EMBL" id="JAODUP010000593">
    <property type="protein sequence ID" value="KAK2146640.1"/>
    <property type="molecule type" value="Genomic_DNA"/>
</dbReference>
<keyword evidence="2" id="KW-1185">Reference proteome</keyword>
<evidence type="ECO:0000313" key="2">
    <source>
        <dbReference type="Proteomes" id="UP001208570"/>
    </source>
</evidence>